<feature type="signal peptide" evidence="8">
    <location>
        <begin position="1"/>
        <end position="17"/>
    </location>
</feature>
<dbReference type="GO" id="GO:0071973">
    <property type="term" value="P:bacterial-type flagellum-dependent cell motility"/>
    <property type="evidence" value="ECO:0007669"/>
    <property type="project" value="InterPro"/>
</dbReference>
<name>A0A8J3EFS0_9RHOB</name>
<evidence type="ECO:0000256" key="7">
    <source>
        <dbReference type="HAMAP-Rule" id="MF_00415"/>
    </source>
</evidence>
<keyword evidence="3 7" id="KW-0732">Signal</keyword>
<reference evidence="9" key="2">
    <citation type="submission" date="2020-09" db="EMBL/GenBank/DDBJ databases">
        <authorList>
            <person name="Sun Q."/>
            <person name="Zhou Y."/>
        </authorList>
    </citation>
    <scope>NUCLEOTIDE SEQUENCE</scope>
    <source>
        <strain evidence="9">CGMCC 1.15762</strain>
    </source>
</reference>
<evidence type="ECO:0000313" key="10">
    <source>
        <dbReference type="Proteomes" id="UP000617145"/>
    </source>
</evidence>
<sequence length="252" mass="27333">MIRYRPAALMVPALALAACSSPVFDREPELSPIGVDQQDLQAARTVNVPMPPPEAERIPYRAEGASLWERGSGGFFADQRATKIGDLLTIVIDIRDEASLDNTSKRSRSGESTLAQPGFFGYGSQIDKILPGVGPEDLPSGDIVDISSATSARGSGSIDRSEDIFLRMAALVVQTLPNGNMVVVGRQEVKVNEELRELRVSGIIRPQDIDRGNTILYDKMAEARISYGGRGSVSRQQVRGYGEDVLDVILPY</sequence>
<organism evidence="9 10">
    <name type="scientific">Salipiger pallidus</name>
    <dbReference type="NCBI Taxonomy" id="1775170"/>
    <lineage>
        <taxon>Bacteria</taxon>
        <taxon>Pseudomonadati</taxon>
        <taxon>Pseudomonadota</taxon>
        <taxon>Alphaproteobacteria</taxon>
        <taxon>Rhodobacterales</taxon>
        <taxon>Roseobacteraceae</taxon>
        <taxon>Salipiger</taxon>
    </lineage>
</organism>
<evidence type="ECO:0000256" key="3">
    <source>
        <dbReference type="ARBA" id="ARBA00022729"/>
    </source>
</evidence>
<dbReference type="GO" id="GO:0009427">
    <property type="term" value="C:bacterial-type flagellum basal body, distal rod, L ring"/>
    <property type="evidence" value="ECO:0007669"/>
    <property type="project" value="InterPro"/>
</dbReference>
<dbReference type="Pfam" id="PF02107">
    <property type="entry name" value="FlgH"/>
    <property type="match status" value="1"/>
</dbReference>
<protein>
    <recommendedName>
        <fullName evidence="7">Flagellar L-ring protein</fullName>
    </recommendedName>
    <alternativeName>
        <fullName evidence="7">Basal body L-ring protein</fullName>
    </alternativeName>
</protein>
<dbReference type="PANTHER" id="PTHR34933">
    <property type="entry name" value="FLAGELLAR L-RING PROTEIN"/>
    <property type="match status" value="1"/>
</dbReference>
<reference evidence="9" key="1">
    <citation type="journal article" date="2014" name="Int. J. Syst. Evol. Microbiol.">
        <title>Complete genome sequence of Corynebacterium casei LMG S-19264T (=DSM 44701T), isolated from a smear-ripened cheese.</title>
        <authorList>
            <consortium name="US DOE Joint Genome Institute (JGI-PGF)"/>
            <person name="Walter F."/>
            <person name="Albersmeier A."/>
            <person name="Kalinowski J."/>
            <person name="Ruckert C."/>
        </authorList>
    </citation>
    <scope>NUCLEOTIDE SEQUENCE</scope>
    <source>
        <strain evidence="9">CGMCC 1.15762</strain>
    </source>
</reference>
<comment type="function">
    <text evidence="1 7">Assembles around the rod to form the L-ring and probably protects the motor/basal body from shearing forces during rotation.</text>
</comment>
<evidence type="ECO:0000313" key="9">
    <source>
        <dbReference type="EMBL" id="GGG67648.1"/>
    </source>
</evidence>
<comment type="subcellular location">
    <subcellularLocation>
        <location evidence="7">Cell outer membrane</location>
        <topology evidence="7">Lipid-anchor</topology>
    </subcellularLocation>
    <subcellularLocation>
        <location evidence="7">Bacterial flagellum basal body</location>
    </subcellularLocation>
</comment>
<dbReference type="GO" id="GO:0003774">
    <property type="term" value="F:cytoskeletal motor activity"/>
    <property type="evidence" value="ECO:0007669"/>
    <property type="project" value="InterPro"/>
</dbReference>
<keyword evidence="10" id="KW-1185">Reference proteome</keyword>
<dbReference type="HAMAP" id="MF_00415">
    <property type="entry name" value="FlgH"/>
    <property type="match status" value="1"/>
</dbReference>
<comment type="caution">
    <text evidence="9">The sequence shown here is derived from an EMBL/GenBank/DDBJ whole genome shotgun (WGS) entry which is preliminary data.</text>
</comment>
<dbReference type="InterPro" id="IPR000527">
    <property type="entry name" value="Flag_Lring"/>
</dbReference>
<keyword evidence="9" id="KW-0966">Cell projection</keyword>
<feature type="chain" id="PRO_5035256510" description="Flagellar L-ring protein" evidence="8">
    <location>
        <begin position="18"/>
        <end position="252"/>
    </location>
</feature>
<dbReference type="Proteomes" id="UP000617145">
    <property type="component" value="Unassembled WGS sequence"/>
</dbReference>
<dbReference type="GO" id="GO:0009279">
    <property type="term" value="C:cell outer membrane"/>
    <property type="evidence" value="ECO:0007669"/>
    <property type="project" value="UniProtKB-SubCell"/>
</dbReference>
<keyword evidence="9" id="KW-0969">Cilium</keyword>
<evidence type="ECO:0000256" key="2">
    <source>
        <dbReference type="ARBA" id="ARBA00006929"/>
    </source>
</evidence>
<dbReference type="PANTHER" id="PTHR34933:SF1">
    <property type="entry name" value="FLAGELLAR L-RING PROTEIN"/>
    <property type="match status" value="1"/>
</dbReference>
<gene>
    <name evidence="7 9" type="primary">flgH</name>
    <name evidence="9" type="ORF">GCM10011415_13390</name>
</gene>
<keyword evidence="5 7" id="KW-0975">Bacterial flagellum</keyword>
<evidence type="ECO:0000256" key="1">
    <source>
        <dbReference type="ARBA" id="ARBA00002591"/>
    </source>
</evidence>
<evidence type="ECO:0000256" key="6">
    <source>
        <dbReference type="ARBA" id="ARBA00023237"/>
    </source>
</evidence>
<keyword evidence="9" id="KW-0282">Flagellum</keyword>
<evidence type="ECO:0000256" key="8">
    <source>
        <dbReference type="SAM" id="SignalP"/>
    </source>
</evidence>
<keyword evidence="4 7" id="KW-0472">Membrane</keyword>
<comment type="subunit">
    <text evidence="7">The basal body constitutes a major portion of the flagellar organelle and consists of four rings (L,P,S, and M) mounted on a central rod.</text>
</comment>
<dbReference type="AlphaFoldDB" id="A0A8J3EFS0"/>
<evidence type="ECO:0000256" key="4">
    <source>
        <dbReference type="ARBA" id="ARBA00023136"/>
    </source>
</evidence>
<keyword evidence="6 7" id="KW-0998">Cell outer membrane</keyword>
<accession>A0A8J3EFS0</accession>
<proteinExistence type="inferred from homology"/>
<keyword evidence="7" id="KW-0449">Lipoprotein</keyword>
<evidence type="ECO:0000256" key="5">
    <source>
        <dbReference type="ARBA" id="ARBA00023143"/>
    </source>
</evidence>
<comment type="similarity">
    <text evidence="2 7">Belongs to the FlgH family.</text>
</comment>
<dbReference type="RefSeq" id="WP_188789449.1">
    <property type="nucleotide sequence ID" value="NZ_BMJV01000002.1"/>
</dbReference>
<dbReference type="PRINTS" id="PR01008">
    <property type="entry name" value="FLGLRINGFLGH"/>
</dbReference>
<dbReference type="PROSITE" id="PS51257">
    <property type="entry name" value="PROKAR_LIPOPROTEIN"/>
    <property type="match status" value="1"/>
</dbReference>
<dbReference type="EMBL" id="BMJV01000002">
    <property type="protein sequence ID" value="GGG67648.1"/>
    <property type="molecule type" value="Genomic_DNA"/>
</dbReference>